<evidence type="ECO:0000313" key="2">
    <source>
        <dbReference type="EMBL" id="SDA89638.1"/>
    </source>
</evidence>
<dbReference type="RefSeq" id="WP_092731910.1">
    <property type="nucleotide sequence ID" value="NZ_FMXE01000026.1"/>
</dbReference>
<dbReference type="InterPro" id="IPR029127">
    <property type="entry name" value="MvaI_BcnI"/>
</dbReference>
<dbReference type="Proteomes" id="UP000198756">
    <property type="component" value="Unassembled WGS sequence"/>
</dbReference>
<dbReference type="InterPro" id="IPR043004">
    <property type="entry name" value="MvaI_BcnI_cat"/>
</dbReference>
<accession>A0A1G5Z411</accession>
<feature type="domain" description="MvaI/BcnI restriction endonuclease" evidence="1">
    <location>
        <begin position="175"/>
        <end position="426"/>
    </location>
</feature>
<keyword evidence="3" id="KW-1185">Reference proteome</keyword>
<proteinExistence type="predicted"/>
<dbReference type="Pfam" id="PF15515">
    <property type="entry name" value="MvaI_BcnI"/>
    <property type="match status" value="1"/>
</dbReference>
<dbReference type="OrthoDB" id="9204522at2"/>
<dbReference type="Gene3D" id="3.40.210.20">
    <property type="entry name" value="MvaI/BcnI restriction endonuclease, catalytic domain"/>
    <property type="match status" value="1"/>
</dbReference>
<protein>
    <submittedName>
        <fullName evidence="2">MvaI/BcnI restriction endonuclease family protein</fullName>
    </submittedName>
</protein>
<keyword evidence="2" id="KW-0540">Nuclease</keyword>
<evidence type="ECO:0000313" key="3">
    <source>
        <dbReference type="Proteomes" id="UP000198756"/>
    </source>
</evidence>
<evidence type="ECO:0000259" key="1">
    <source>
        <dbReference type="Pfam" id="PF15515"/>
    </source>
</evidence>
<sequence>MTLENLFRVFDNYGCQKVFVKSLSPNDNSKNQVYLAGSFDLLNVFPIKEIISDSSGDWERDRFKASLNFSWITDEGNLSPAPKSQLILYPKYPEIRFSGFLQKSENPPSDLMTVRLAGRLLFMSVTNRGEILGYVAHPDSSLATDFNGINGLQAYGVFKVYELKSEKGARENLLSELYRIHKIGWIDSKRLDKDGSILSCLAPNCGGYTLEAELGITPNGFSEPDYLGWELKQFGVSDFLRTQSAIITLMTPEPTGGFYKEQGVVEFLRKYGYPDKNGKADRINFGGIHKVGLVHPLTNLNMELIGFDHGIGKIRNTDGRIALLDKTGLEVASWSFASLLKHWNRKHNLACYIPSMSQTQPNRQYQFGNSIILGTGTVFTLLLKEMAVGNIYYDPGIKLENATKGVPKAKRRSQFRIKSGNLGSLYKVNEQIDLLKL</sequence>
<dbReference type="EMBL" id="FMXE01000026">
    <property type="protein sequence ID" value="SDA89638.1"/>
    <property type="molecule type" value="Genomic_DNA"/>
</dbReference>
<organism evidence="2 3">
    <name type="scientific">Algoriphagus alkaliphilus</name>
    <dbReference type="NCBI Taxonomy" id="279824"/>
    <lineage>
        <taxon>Bacteria</taxon>
        <taxon>Pseudomonadati</taxon>
        <taxon>Bacteroidota</taxon>
        <taxon>Cytophagia</taxon>
        <taxon>Cytophagales</taxon>
        <taxon>Cyclobacteriaceae</taxon>
        <taxon>Algoriphagus</taxon>
    </lineage>
</organism>
<name>A0A1G5Z411_9BACT</name>
<dbReference type="GO" id="GO:0004519">
    <property type="term" value="F:endonuclease activity"/>
    <property type="evidence" value="ECO:0007669"/>
    <property type="project" value="UniProtKB-KW"/>
</dbReference>
<dbReference type="AlphaFoldDB" id="A0A1G5Z411"/>
<keyword evidence="2" id="KW-0255">Endonuclease</keyword>
<keyword evidence="2" id="KW-0378">Hydrolase</keyword>
<dbReference type="STRING" id="279824.SAMN03080617_03195"/>
<reference evidence="3" key="1">
    <citation type="submission" date="2016-10" db="EMBL/GenBank/DDBJ databases">
        <authorList>
            <person name="Varghese N."/>
            <person name="Submissions S."/>
        </authorList>
    </citation>
    <scope>NUCLEOTIDE SEQUENCE [LARGE SCALE GENOMIC DNA]</scope>
    <source>
        <strain evidence="3">DSM 22703</strain>
    </source>
</reference>
<gene>
    <name evidence="2" type="ORF">SAMN03080617_03195</name>
</gene>